<reference evidence="6 7" key="1">
    <citation type="submission" date="2011-02" db="EMBL/GenBank/DDBJ databases">
        <authorList>
            <person name="Nelson K.E."/>
            <person name="Sutton G."/>
            <person name="Torralba M."/>
            <person name="Durkin S."/>
            <person name="Harkins D."/>
            <person name="Montgomery R."/>
            <person name="Ziemer C."/>
            <person name="Klaassens E."/>
            <person name="Ocuiv P."/>
            <person name="Morrison M."/>
        </authorList>
    </citation>
    <scope>NUCLEOTIDE SEQUENCE [LARGE SCALE GENOMIC DNA]</scope>
    <source>
        <strain evidence="6 7">8</strain>
    </source>
</reference>
<dbReference type="InterPro" id="IPR044516">
    <property type="entry name" value="UXS-like"/>
</dbReference>
<name>E9S7R3_RUMAL</name>
<evidence type="ECO:0000313" key="6">
    <source>
        <dbReference type="EMBL" id="EGC04530.1"/>
    </source>
</evidence>
<dbReference type="GO" id="GO:0070403">
    <property type="term" value="F:NAD+ binding"/>
    <property type="evidence" value="ECO:0007669"/>
    <property type="project" value="InterPro"/>
</dbReference>
<accession>E9S7R3</accession>
<dbReference type="InterPro" id="IPR001509">
    <property type="entry name" value="Epimerase_deHydtase"/>
</dbReference>
<dbReference type="OrthoDB" id="9811743at2"/>
<evidence type="ECO:0000313" key="7">
    <source>
        <dbReference type="Proteomes" id="UP000004259"/>
    </source>
</evidence>
<evidence type="ECO:0000256" key="2">
    <source>
        <dbReference type="ARBA" id="ARBA00022793"/>
    </source>
</evidence>
<organism evidence="6 7">
    <name type="scientific">Ruminococcus albus 8</name>
    <dbReference type="NCBI Taxonomy" id="246199"/>
    <lineage>
        <taxon>Bacteria</taxon>
        <taxon>Bacillati</taxon>
        <taxon>Bacillota</taxon>
        <taxon>Clostridia</taxon>
        <taxon>Eubacteriales</taxon>
        <taxon>Oscillospiraceae</taxon>
        <taxon>Ruminococcus</taxon>
    </lineage>
</organism>
<dbReference type="eggNOG" id="COG0451">
    <property type="taxonomic scope" value="Bacteria"/>
</dbReference>
<keyword evidence="3" id="KW-0520">NAD</keyword>
<dbReference type="PANTHER" id="PTHR43078">
    <property type="entry name" value="UDP-GLUCURONIC ACID DECARBOXYLASE-RELATED"/>
    <property type="match status" value="1"/>
</dbReference>
<dbReference type="Pfam" id="PF01370">
    <property type="entry name" value="Epimerase"/>
    <property type="match status" value="1"/>
</dbReference>
<dbReference type="GO" id="GO:0005737">
    <property type="term" value="C:cytoplasm"/>
    <property type="evidence" value="ECO:0007669"/>
    <property type="project" value="TreeGrafter"/>
</dbReference>
<protein>
    <submittedName>
        <fullName evidence="6">NAD dependent epimerase/dehydratase family protein</fullName>
    </submittedName>
</protein>
<comment type="cofactor">
    <cofactor evidence="1">
        <name>NAD(+)</name>
        <dbReference type="ChEBI" id="CHEBI:57540"/>
    </cofactor>
</comment>
<dbReference type="GO" id="GO:0048040">
    <property type="term" value="F:UDP-glucuronate decarboxylase activity"/>
    <property type="evidence" value="ECO:0007669"/>
    <property type="project" value="TreeGrafter"/>
</dbReference>
<dbReference type="SUPFAM" id="SSF51735">
    <property type="entry name" value="NAD(P)-binding Rossmann-fold domains"/>
    <property type="match status" value="1"/>
</dbReference>
<keyword evidence="2" id="KW-0210">Decarboxylase</keyword>
<dbReference type="Gene3D" id="3.40.50.720">
    <property type="entry name" value="NAD(P)-binding Rossmann-like Domain"/>
    <property type="match status" value="1"/>
</dbReference>
<dbReference type="AlphaFoldDB" id="E9S7R3"/>
<proteinExistence type="predicted"/>
<dbReference type="InterPro" id="IPR036291">
    <property type="entry name" value="NAD(P)-bd_dom_sf"/>
</dbReference>
<dbReference type="EMBL" id="ADKM02000018">
    <property type="protein sequence ID" value="EGC04530.1"/>
    <property type="molecule type" value="Genomic_DNA"/>
</dbReference>
<dbReference type="PANTHER" id="PTHR43078:SF6">
    <property type="entry name" value="UDP-GLUCURONIC ACID DECARBOXYLASE 1"/>
    <property type="match status" value="1"/>
</dbReference>
<dbReference type="Proteomes" id="UP000004259">
    <property type="component" value="Unassembled WGS sequence"/>
</dbReference>
<sequence length="356" mass="39117">MKLSDNRIMQEDVEHASAAEFIDWERFKGRTVLVTGATGLIGGQMVMTLLNANAERGLGMKVIAAVRNREKAEELFKYADKSALELLVQDVNDPYSYEGGIDFIIHGASITSSKAFVDYPVETIFTAINGTKNLLELAKSKQVEGMVYLSSLEVYGVVDLSLDSVDEKTFGSIDPMSVRSSYSEGKRIVETLCTSYAHEYGVPVKVARLCQSMGAGVGYNDGRVFAQFARAIIEGTDIVLMTDGSTERNYCYISDAVTGILTVLLKGENAEAYNVANKDTLISIKDMAQMLIDNYPDSGTSLKFNIVEDVTKLGYNPKVKMNLATDKAEALGWHAEVGLKEMFDRLIKSMIIIHNS</sequence>
<dbReference type="RefSeq" id="WP_002846971.1">
    <property type="nucleotide sequence ID" value="NZ_ADKM02000018.1"/>
</dbReference>
<evidence type="ECO:0000256" key="3">
    <source>
        <dbReference type="ARBA" id="ARBA00023027"/>
    </source>
</evidence>
<evidence type="ECO:0000259" key="5">
    <source>
        <dbReference type="Pfam" id="PF01370"/>
    </source>
</evidence>
<dbReference type="GO" id="GO:0042732">
    <property type="term" value="P:D-xylose metabolic process"/>
    <property type="evidence" value="ECO:0007669"/>
    <property type="project" value="InterPro"/>
</dbReference>
<comment type="caution">
    <text evidence="6">The sequence shown here is derived from an EMBL/GenBank/DDBJ whole genome shotgun (WGS) entry which is preliminary data.</text>
</comment>
<feature type="domain" description="NAD-dependent epimerase/dehydratase" evidence="5">
    <location>
        <begin position="32"/>
        <end position="276"/>
    </location>
</feature>
<evidence type="ECO:0000256" key="1">
    <source>
        <dbReference type="ARBA" id="ARBA00001911"/>
    </source>
</evidence>
<keyword evidence="7" id="KW-1185">Reference proteome</keyword>
<evidence type="ECO:0000256" key="4">
    <source>
        <dbReference type="ARBA" id="ARBA00023239"/>
    </source>
</evidence>
<gene>
    <name evidence="6" type="ORF">CUS_7288</name>
</gene>
<dbReference type="STRING" id="246199.CUS_7288"/>
<keyword evidence="4" id="KW-0456">Lyase</keyword>